<dbReference type="Gene3D" id="1.10.10.10">
    <property type="entry name" value="Winged helix-like DNA-binding domain superfamily/Winged helix DNA-binding domain"/>
    <property type="match status" value="1"/>
</dbReference>
<dbReference type="InterPro" id="IPR003657">
    <property type="entry name" value="WRKY_dom"/>
</dbReference>
<evidence type="ECO:0000259" key="12">
    <source>
        <dbReference type="PROSITE" id="PS50811"/>
    </source>
</evidence>
<comment type="subcellular location">
    <subcellularLocation>
        <location evidence="1">Nucleus</location>
    </subcellularLocation>
</comment>
<dbReference type="InterPro" id="IPR003591">
    <property type="entry name" value="Leu-rich_rpt_typical-subtyp"/>
</dbReference>
<reference evidence="13 14" key="1">
    <citation type="submission" date="2018-10" db="EMBL/GenBank/DDBJ databases">
        <title>A high-quality apple genome assembly.</title>
        <authorList>
            <person name="Hu J."/>
        </authorList>
    </citation>
    <scope>NUCLEOTIDE SEQUENCE [LARGE SCALE GENOMIC DNA]</scope>
    <source>
        <strain evidence="14">cv. HFTH1</strain>
        <tissue evidence="13">Young leaf</tissue>
    </source>
</reference>
<evidence type="ECO:0000256" key="8">
    <source>
        <dbReference type="ARBA" id="ARBA00023015"/>
    </source>
</evidence>
<dbReference type="InterPro" id="IPR027417">
    <property type="entry name" value="P-loop_NTPase"/>
</dbReference>
<dbReference type="GO" id="GO:0005634">
    <property type="term" value="C:nucleus"/>
    <property type="evidence" value="ECO:0007669"/>
    <property type="project" value="UniProtKB-SubCell"/>
</dbReference>
<dbReference type="Pfam" id="PF23598">
    <property type="entry name" value="LRR_14"/>
    <property type="match status" value="1"/>
</dbReference>
<evidence type="ECO:0000313" key="13">
    <source>
        <dbReference type="EMBL" id="RXH73799.1"/>
    </source>
</evidence>
<evidence type="ECO:0000256" key="7">
    <source>
        <dbReference type="ARBA" id="ARBA00022840"/>
    </source>
</evidence>
<dbReference type="Gene3D" id="3.80.10.10">
    <property type="entry name" value="Ribonuclease Inhibitor"/>
    <property type="match status" value="1"/>
</dbReference>
<dbReference type="Gene3D" id="3.40.50.300">
    <property type="entry name" value="P-loop containing nucleotide triphosphate hydrolases"/>
    <property type="match status" value="1"/>
</dbReference>
<feature type="domain" description="WRKY" evidence="12">
    <location>
        <begin position="1064"/>
        <end position="1132"/>
    </location>
</feature>
<name>A0A498HSN8_MALDO</name>
<keyword evidence="14" id="KW-1185">Reference proteome</keyword>
<dbReference type="PRINTS" id="PR00364">
    <property type="entry name" value="DISEASERSIST"/>
</dbReference>
<accession>A0A498HSN8</accession>
<organism evidence="13 14">
    <name type="scientific">Malus domestica</name>
    <name type="common">Apple</name>
    <name type="synonym">Pyrus malus</name>
    <dbReference type="NCBI Taxonomy" id="3750"/>
    <lineage>
        <taxon>Eukaryota</taxon>
        <taxon>Viridiplantae</taxon>
        <taxon>Streptophyta</taxon>
        <taxon>Embryophyta</taxon>
        <taxon>Tracheophyta</taxon>
        <taxon>Spermatophyta</taxon>
        <taxon>Magnoliopsida</taxon>
        <taxon>eudicotyledons</taxon>
        <taxon>Gunneridae</taxon>
        <taxon>Pentapetalae</taxon>
        <taxon>rosids</taxon>
        <taxon>fabids</taxon>
        <taxon>Rosales</taxon>
        <taxon>Rosaceae</taxon>
        <taxon>Amygdaloideae</taxon>
        <taxon>Maleae</taxon>
        <taxon>Malus</taxon>
    </lineage>
</organism>
<comment type="similarity">
    <text evidence="2">Belongs to the disease resistance NB-LRR family.</text>
</comment>
<evidence type="ECO:0000256" key="10">
    <source>
        <dbReference type="ARBA" id="ARBA00023163"/>
    </source>
</evidence>
<dbReference type="InterPro" id="IPR001611">
    <property type="entry name" value="Leu-rich_rpt"/>
</dbReference>
<dbReference type="InterPro" id="IPR036388">
    <property type="entry name" value="WH-like_DNA-bd_sf"/>
</dbReference>
<sequence length="1136" mass="128601">MAEIVSGLASPIVQLGEWLWIPVKRGLSYMIHYKKNIQSLKLQVGKLEAMKNGYQEIVRAVQTNGKDVKPEIQIWLQDANKAIADATQLNNEAEEAAKNCITGNLRWRYSLGKKVMKKKVALNKLQEEGKFESISVPVMRPIEIESTMSTNGFQAFAATRQAMDQVMKALKDDKVTVIGVYGMGGVGKTTMVKNVGVQACKDGLFDHVIMAVFTQNPNLMKIQGQLSDMLGLKLQEETELGRACRLRNRIQRAKRTLIILDDIWNTLLDLISIGIPNHTELQGCNSKVLLTTRRLNVCHAMESHVKIPLNVLSEGDSWNLFVKKAGRSFESAAFNNIARKVARECAGLPIALIAVARALGDKDIDEWKEAARQLEMSRPANLEDEGDVLRCIKLSYDYLKGEDAKSCFLLCSLFPEDGKIPIQDLFNYWFGNGLFRDGKTLEEARARAHSVIKYLKASSLLLDGERKEYVRMHDVIRDMAISIAYSEQGHEFLVKAGWELEDWPNDVDEGCSAISLKSNCICKLPEELVCPRLRILVIDDNLKLKKISEAFFRSLNALRVLDLSSTCISSLPSSLNLLTNLQTLHLDSCWSLKDISVLRELTKLEILSLKDSRFEELPKEIGNLASLRLLDFAGNTMIQRVPSNVISRLSRLEELYMQGSFGNFGSRIEGAGEETNVGFNELTCLSYLSNLTVQIHSAECIPENVGFHPNWEKFYILIKSQTIPLHKVEYYDFSTSYGSRILALDTTINNLPSWFNSAVTERAKKIVYKECRGLINIIEEYAIERLHELMSLHVESCHQMRSLMNYTATNLVPNKLVFKNLEELCVSNMNELKELCVGDLPDGSLGNLTLLEVKKCHAFANALLQSNLLEKLESLEVLIVDGMKSLEYVFQSDGLKPEQTVMGKCREMKLEDLPALRNIWNGPAQHATFHNLKILTVAWCMKLKNIFTADMSRCLSQLEELWLSECDCLETIIGPSEGTLNSKIILPQLNYLSLQCLPRFKSFYSGASTDVECPSMEHLYVHYCPEYLISTSDFNSRKEVQVNADQQVLFGPRKIKASYSMTRETPTLIDDGYAWKNCGQDEIPGSDHPRIYYRCIHKFNNDCQATKEVQKFRDDPPMYETTYFGIHTCRARPNYI</sequence>
<dbReference type="InterPro" id="IPR036576">
    <property type="entry name" value="WRKY_dom_sf"/>
</dbReference>
<evidence type="ECO:0000256" key="4">
    <source>
        <dbReference type="ARBA" id="ARBA00022737"/>
    </source>
</evidence>
<evidence type="ECO:0000256" key="3">
    <source>
        <dbReference type="ARBA" id="ARBA00022614"/>
    </source>
</evidence>
<dbReference type="Gene3D" id="2.20.25.80">
    <property type="entry name" value="WRKY domain"/>
    <property type="match status" value="1"/>
</dbReference>
<dbReference type="SUPFAM" id="SSF52058">
    <property type="entry name" value="L domain-like"/>
    <property type="match status" value="1"/>
</dbReference>
<dbReference type="PROSITE" id="PS50811">
    <property type="entry name" value="WRKY"/>
    <property type="match status" value="1"/>
</dbReference>
<evidence type="ECO:0000256" key="6">
    <source>
        <dbReference type="ARBA" id="ARBA00022821"/>
    </source>
</evidence>
<keyword evidence="6" id="KW-0611">Plant defense</keyword>
<dbReference type="GO" id="GO:0043531">
    <property type="term" value="F:ADP binding"/>
    <property type="evidence" value="ECO:0007669"/>
    <property type="project" value="InterPro"/>
</dbReference>
<dbReference type="InterPro" id="IPR002182">
    <property type="entry name" value="NB-ARC"/>
</dbReference>
<proteinExistence type="inferred from homology"/>
<dbReference type="PANTHER" id="PTHR33463">
    <property type="entry name" value="NB-ARC DOMAIN-CONTAINING PROTEIN-RELATED"/>
    <property type="match status" value="1"/>
</dbReference>
<dbReference type="GO" id="GO:0043565">
    <property type="term" value="F:sequence-specific DNA binding"/>
    <property type="evidence" value="ECO:0007669"/>
    <property type="project" value="InterPro"/>
</dbReference>
<evidence type="ECO:0000256" key="11">
    <source>
        <dbReference type="ARBA" id="ARBA00023242"/>
    </source>
</evidence>
<protein>
    <recommendedName>
        <fullName evidence="12">WRKY domain-containing protein</fullName>
    </recommendedName>
</protein>
<dbReference type="AlphaFoldDB" id="A0A498HSN8"/>
<keyword evidence="3" id="KW-0433">Leucine-rich repeat</keyword>
<dbReference type="SMART" id="SM00774">
    <property type="entry name" value="WRKY"/>
    <property type="match status" value="1"/>
</dbReference>
<evidence type="ECO:0000256" key="5">
    <source>
        <dbReference type="ARBA" id="ARBA00022741"/>
    </source>
</evidence>
<dbReference type="PROSITE" id="PS51450">
    <property type="entry name" value="LRR"/>
    <property type="match status" value="1"/>
</dbReference>
<evidence type="ECO:0000256" key="2">
    <source>
        <dbReference type="ARBA" id="ARBA00008894"/>
    </source>
</evidence>
<dbReference type="Pfam" id="PF00931">
    <property type="entry name" value="NB-ARC"/>
    <property type="match status" value="1"/>
</dbReference>
<keyword evidence="8" id="KW-0805">Transcription regulation</keyword>
<gene>
    <name evidence="13" type="ORF">DVH24_016621</name>
</gene>
<comment type="caution">
    <text evidence="13">The sequence shown here is derived from an EMBL/GenBank/DDBJ whole genome shotgun (WGS) entry which is preliminary data.</text>
</comment>
<dbReference type="SUPFAM" id="SSF52540">
    <property type="entry name" value="P-loop containing nucleoside triphosphate hydrolases"/>
    <property type="match status" value="1"/>
</dbReference>
<dbReference type="InterPro" id="IPR055414">
    <property type="entry name" value="LRR_R13L4/SHOC2-like"/>
</dbReference>
<evidence type="ECO:0000256" key="9">
    <source>
        <dbReference type="ARBA" id="ARBA00023125"/>
    </source>
</evidence>
<dbReference type="GO" id="GO:0006952">
    <property type="term" value="P:defense response"/>
    <property type="evidence" value="ECO:0007669"/>
    <property type="project" value="UniProtKB-KW"/>
</dbReference>
<dbReference type="SUPFAM" id="SSF118290">
    <property type="entry name" value="WRKY DNA-binding domain"/>
    <property type="match status" value="1"/>
</dbReference>
<dbReference type="InterPro" id="IPR042197">
    <property type="entry name" value="Apaf_helical"/>
</dbReference>
<dbReference type="GO" id="GO:0003700">
    <property type="term" value="F:DNA-binding transcription factor activity"/>
    <property type="evidence" value="ECO:0007669"/>
    <property type="project" value="InterPro"/>
</dbReference>
<dbReference type="FunFam" id="1.10.10.10:FF:000322">
    <property type="entry name" value="Probable disease resistance protein At1g63360"/>
    <property type="match status" value="1"/>
</dbReference>
<dbReference type="Proteomes" id="UP000290289">
    <property type="component" value="Chromosome 15"/>
</dbReference>
<dbReference type="Pfam" id="PF13855">
    <property type="entry name" value="LRR_8"/>
    <property type="match status" value="1"/>
</dbReference>
<dbReference type="EMBL" id="RDQH01000341">
    <property type="protein sequence ID" value="RXH73799.1"/>
    <property type="molecule type" value="Genomic_DNA"/>
</dbReference>
<keyword evidence="9" id="KW-0238">DNA-binding</keyword>
<dbReference type="GO" id="GO:0005524">
    <property type="term" value="F:ATP binding"/>
    <property type="evidence" value="ECO:0007669"/>
    <property type="project" value="UniProtKB-KW"/>
</dbReference>
<evidence type="ECO:0000313" key="14">
    <source>
        <dbReference type="Proteomes" id="UP000290289"/>
    </source>
</evidence>
<evidence type="ECO:0000256" key="1">
    <source>
        <dbReference type="ARBA" id="ARBA00004123"/>
    </source>
</evidence>
<dbReference type="InterPro" id="IPR050905">
    <property type="entry name" value="Plant_NBS-LRR"/>
</dbReference>
<keyword evidence="4" id="KW-0677">Repeat</keyword>
<dbReference type="Pfam" id="PF23247">
    <property type="entry name" value="LRR_RPS2"/>
    <property type="match status" value="1"/>
</dbReference>
<keyword evidence="7" id="KW-0067">ATP-binding</keyword>
<dbReference type="Pfam" id="PF03106">
    <property type="entry name" value="WRKY"/>
    <property type="match status" value="1"/>
</dbReference>
<dbReference type="PANTHER" id="PTHR33463:SF203">
    <property type="entry name" value="AAA+ ATPASE DOMAIN-CONTAINING PROTEIN"/>
    <property type="match status" value="1"/>
</dbReference>
<dbReference type="SMART" id="SM00369">
    <property type="entry name" value="LRR_TYP"/>
    <property type="match status" value="2"/>
</dbReference>
<dbReference type="InterPro" id="IPR032675">
    <property type="entry name" value="LRR_dom_sf"/>
</dbReference>
<keyword evidence="5" id="KW-0547">Nucleotide-binding</keyword>
<dbReference type="STRING" id="3750.A0A498HSN8"/>
<dbReference type="InterPro" id="IPR057135">
    <property type="entry name" value="At4g27190-like_LRR"/>
</dbReference>
<dbReference type="Gene3D" id="1.10.8.430">
    <property type="entry name" value="Helical domain of apoptotic protease-activating factors"/>
    <property type="match status" value="1"/>
</dbReference>
<keyword evidence="10" id="KW-0804">Transcription</keyword>
<keyword evidence="11" id="KW-0539">Nucleus</keyword>